<keyword evidence="5" id="KW-0560">Oxidoreductase</keyword>
<dbReference type="STRING" id="3476.A0A2P5CMK4"/>
<dbReference type="EMBL" id="JXTB01000114">
    <property type="protein sequence ID" value="PON62280.1"/>
    <property type="molecule type" value="Genomic_DNA"/>
</dbReference>
<sequence>MSCLLRQSPQDHHAPFQDNVSDTLFSFGNLMGFYNHMKELAMFLTSSLRRQFLQGVEPGKQIAVGTEQFEDLGCGIFPNIKGRVLRDSQKDPPLLGEGLYVLGWLKREQTGIIGTNLYGAEETVARISEDVKRGLLGSSSSLPKPGREGLLRLFDDRSIRVQIMSLDDHI</sequence>
<dbReference type="PANTHER" id="PTHR48467">
    <property type="entry name" value="GLUTAMATE SYNTHASE 1 [NADH], CHLOROPLASTIC-LIKE"/>
    <property type="match status" value="1"/>
</dbReference>
<dbReference type="InterPro" id="IPR055275">
    <property type="entry name" value="Ferredox_Rdtase"/>
</dbReference>
<gene>
    <name evidence="6" type="ORF">PanWU01x14_139800</name>
</gene>
<dbReference type="OrthoDB" id="333024at2759"/>
<name>A0A2P5CMK4_PARAD</name>
<evidence type="ECO:0000256" key="2">
    <source>
        <dbReference type="ARBA" id="ARBA00022630"/>
    </source>
</evidence>
<dbReference type="AlphaFoldDB" id="A0A2P5CMK4"/>
<evidence type="ECO:0000313" key="7">
    <source>
        <dbReference type="Proteomes" id="UP000237105"/>
    </source>
</evidence>
<protein>
    <submittedName>
        <fullName evidence="6">NAD(P)-binding domain containing protein</fullName>
    </submittedName>
</protein>
<evidence type="ECO:0000313" key="6">
    <source>
        <dbReference type="EMBL" id="PON62280.1"/>
    </source>
</evidence>
<comment type="cofactor">
    <cofactor evidence="1">
        <name>FAD</name>
        <dbReference type="ChEBI" id="CHEBI:57692"/>
    </cofactor>
</comment>
<keyword evidence="2" id="KW-0285">Flavoprotein</keyword>
<keyword evidence="3" id="KW-0274">FAD</keyword>
<proteinExistence type="predicted"/>
<keyword evidence="7" id="KW-1185">Reference proteome</keyword>
<organism evidence="6 7">
    <name type="scientific">Parasponia andersonii</name>
    <name type="common">Sponia andersonii</name>
    <dbReference type="NCBI Taxonomy" id="3476"/>
    <lineage>
        <taxon>Eukaryota</taxon>
        <taxon>Viridiplantae</taxon>
        <taxon>Streptophyta</taxon>
        <taxon>Embryophyta</taxon>
        <taxon>Tracheophyta</taxon>
        <taxon>Spermatophyta</taxon>
        <taxon>Magnoliopsida</taxon>
        <taxon>eudicotyledons</taxon>
        <taxon>Gunneridae</taxon>
        <taxon>Pentapetalae</taxon>
        <taxon>rosids</taxon>
        <taxon>fabids</taxon>
        <taxon>Rosales</taxon>
        <taxon>Cannabaceae</taxon>
        <taxon>Parasponia</taxon>
    </lineage>
</organism>
<evidence type="ECO:0000256" key="3">
    <source>
        <dbReference type="ARBA" id="ARBA00022827"/>
    </source>
</evidence>
<evidence type="ECO:0000256" key="5">
    <source>
        <dbReference type="ARBA" id="ARBA00023002"/>
    </source>
</evidence>
<dbReference type="Proteomes" id="UP000237105">
    <property type="component" value="Unassembled WGS sequence"/>
</dbReference>
<dbReference type="GO" id="GO:0016491">
    <property type="term" value="F:oxidoreductase activity"/>
    <property type="evidence" value="ECO:0007669"/>
    <property type="project" value="UniProtKB-KW"/>
</dbReference>
<evidence type="ECO:0000256" key="1">
    <source>
        <dbReference type="ARBA" id="ARBA00001974"/>
    </source>
</evidence>
<evidence type="ECO:0000256" key="4">
    <source>
        <dbReference type="ARBA" id="ARBA00022857"/>
    </source>
</evidence>
<reference evidence="7" key="1">
    <citation type="submission" date="2016-06" db="EMBL/GenBank/DDBJ databases">
        <title>Parallel loss of symbiosis genes in relatives of nitrogen-fixing non-legume Parasponia.</title>
        <authorList>
            <person name="Van Velzen R."/>
            <person name="Holmer R."/>
            <person name="Bu F."/>
            <person name="Rutten L."/>
            <person name="Van Zeijl A."/>
            <person name="Liu W."/>
            <person name="Santuari L."/>
            <person name="Cao Q."/>
            <person name="Sharma T."/>
            <person name="Shen D."/>
            <person name="Roswanjaya Y."/>
            <person name="Wardhani T."/>
            <person name="Kalhor M.S."/>
            <person name="Jansen J."/>
            <person name="Van den Hoogen J."/>
            <person name="Gungor B."/>
            <person name="Hartog M."/>
            <person name="Hontelez J."/>
            <person name="Verver J."/>
            <person name="Yang W.-C."/>
            <person name="Schijlen E."/>
            <person name="Repin R."/>
            <person name="Schilthuizen M."/>
            <person name="Schranz E."/>
            <person name="Heidstra R."/>
            <person name="Miyata K."/>
            <person name="Fedorova E."/>
            <person name="Kohlen W."/>
            <person name="Bisseling T."/>
            <person name="Smit S."/>
            <person name="Geurts R."/>
        </authorList>
    </citation>
    <scope>NUCLEOTIDE SEQUENCE [LARGE SCALE GENOMIC DNA]</scope>
    <source>
        <strain evidence="7">cv. WU1-14</strain>
    </source>
</reference>
<dbReference type="PANTHER" id="PTHR48467:SF1">
    <property type="entry name" value="GLUTAMATE SYNTHASE 1 [NADH], CHLOROPLASTIC-LIKE"/>
    <property type="match status" value="1"/>
</dbReference>
<comment type="caution">
    <text evidence="6">The sequence shown here is derived from an EMBL/GenBank/DDBJ whole genome shotgun (WGS) entry which is preliminary data.</text>
</comment>
<accession>A0A2P5CMK4</accession>
<dbReference type="Gene3D" id="3.40.50.720">
    <property type="entry name" value="NAD(P)-binding Rossmann-like Domain"/>
    <property type="match status" value="1"/>
</dbReference>
<keyword evidence="4" id="KW-0521">NADP</keyword>